<dbReference type="GO" id="GO:0006270">
    <property type="term" value="P:DNA replication initiation"/>
    <property type="evidence" value="ECO:0007669"/>
    <property type="project" value="TreeGrafter"/>
</dbReference>
<dbReference type="Gene3D" id="3.40.50.300">
    <property type="entry name" value="P-loop containing nucleotide triphosphate hydrolases"/>
    <property type="match status" value="1"/>
</dbReference>
<feature type="compositionally biased region" description="Polar residues" evidence="7">
    <location>
        <begin position="568"/>
        <end position="581"/>
    </location>
</feature>
<feature type="region of interest" description="Disordered" evidence="7">
    <location>
        <begin position="1"/>
        <end position="89"/>
    </location>
</feature>
<dbReference type="Proteomes" id="UP000039865">
    <property type="component" value="Unassembled WGS sequence"/>
</dbReference>
<proteinExistence type="inferred from homology"/>
<feature type="compositionally biased region" description="Basic and acidic residues" evidence="7">
    <location>
        <begin position="478"/>
        <end position="509"/>
    </location>
</feature>
<evidence type="ECO:0000256" key="5">
    <source>
        <dbReference type="ARBA" id="ARBA00023242"/>
    </source>
</evidence>
<feature type="compositionally biased region" description="Low complexity" evidence="7">
    <location>
        <begin position="599"/>
        <end position="610"/>
    </location>
</feature>
<feature type="region of interest" description="Disordered" evidence="7">
    <location>
        <begin position="428"/>
        <end position="617"/>
    </location>
</feature>
<feature type="domain" description="AAA+ ATPase" evidence="8">
    <location>
        <begin position="776"/>
        <end position="957"/>
    </location>
</feature>
<feature type="compositionally biased region" description="Polar residues" evidence="7">
    <location>
        <begin position="1"/>
        <end position="24"/>
    </location>
</feature>
<keyword evidence="10" id="KW-1185">Reference proteome</keyword>
<dbReference type="InterPro" id="IPR003593">
    <property type="entry name" value="AAA+_ATPase"/>
</dbReference>
<keyword evidence="6" id="KW-0067">ATP-binding</keyword>
<feature type="compositionally biased region" description="Basic and acidic residues" evidence="7">
    <location>
        <begin position="30"/>
        <end position="68"/>
    </location>
</feature>
<keyword evidence="4 6" id="KW-0238">DNA-binding</keyword>
<comment type="similarity">
    <text evidence="2 6">Belongs to the ORC1 family.</text>
</comment>
<reference evidence="9 10" key="1">
    <citation type="submission" date="2014-06" db="EMBL/GenBank/DDBJ databases">
        <authorList>
            <person name="Swart Estienne"/>
        </authorList>
    </citation>
    <scope>NUCLEOTIDE SEQUENCE [LARGE SCALE GENOMIC DNA]</scope>
    <source>
        <strain evidence="9 10">130c</strain>
    </source>
</reference>
<evidence type="ECO:0000256" key="1">
    <source>
        <dbReference type="ARBA" id="ARBA00004123"/>
    </source>
</evidence>
<dbReference type="InParanoid" id="A0A078AU37"/>
<comment type="subcellular location">
    <subcellularLocation>
        <location evidence="1 6">Nucleus</location>
    </subcellularLocation>
</comment>
<dbReference type="InterPro" id="IPR050311">
    <property type="entry name" value="ORC1/CDC6"/>
</dbReference>
<name>A0A078AU37_STYLE</name>
<dbReference type="SUPFAM" id="SSF52540">
    <property type="entry name" value="P-loop containing nucleoside triphosphate hydrolases"/>
    <property type="match status" value="1"/>
</dbReference>
<accession>A0A078AU37</accession>
<dbReference type="InterPro" id="IPR027417">
    <property type="entry name" value="P-loop_NTPase"/>
</dbReference>
<keyword evidence="3 6" id="KW-0235">DNA replication</keyword>
<evidence type="ECO:0000256" key="3">
    <source>
        <dbReference type="ARBA" id="ARBA00022705"/>
    </source>
</evidence>
<dbReference type="OMA" id="MTSKINI"/>
<sequence length="1180" mass="136155">MSQRYTQKIENQYATRSNGQNVTQIGKKRNFAEFRESQEVPYHTDKEIRKQPKTRKQNDDSQTRKSATDPKWAGKQKSQSGNNKDLIVENKSKGYVTEAYSQMTVTRNRTTSRRKLDNLLELKEINSEVENFSSDDQYHKKRVKKEDKSQKSVRGGAKSYLGSDPETEHHYGTRKKLANVKKEDITNQQFGDSVRTVIEDYLDSKVSQHQTGNKKYAAYTVLGDHLDIIADQSTDRIVTYTFQSVQFEKKQSAKKLSITNCSGLRMRDSDEDFLHGFKEVFIKRICARYKLGSVKAFVFEYYPIISFGDIKKSSVQKAINEKFVIQNYPGKDENCDYFTLEIQELAKRWEDPYIYQLKFAPNLAQKNTLKNLQPHHVYLEFIKFVVDFKNPYDLKQLKIHEENENQIYEISNYNPNAKQKAADIIKKGYQTEKESSSRARSLPVRGKNRQTIQETSEDDSESEEALNIAKKNKKLNQKKADQDTPMKLENQVKQEPKEQEKSKMTKRGDQSQGKQENSESYNFDQGIKQKAEEDSKKLAQQKAKLSQPVKASQDTKQSQQSVIKSSQNTKQSAIEQPSSQIGRRGTRSAVQSRRKKSSSIDSSSSGSSFDNKNKKDKKAALIKIEQEDVEMKEVKALPIKILKLESEDEIPSKRVGKRTRRKQELDSESDQSLTAKPKRRAPSIVMSRTARKKKYSDIEEQAENEDVLSGQQSDEERLGFEGNQLKVIRPSIYQNDYDKACEKLQLNAIPDELPCREVERKVIEDYLLTGLQNKGSSTSLYISGMPGTGKTATTLEIIRKLKQIKKLDFKFLHINAMSLTNPNLVYTVIHEHITGRRVNPTSAATFLDDFFKKKDKTKVLTTYLNQSARGMRYSKAKGKSTKQFTSDIKKDAERMRIILIDELDALVTKKQTLLYNLFDWPCHQNSRLLVISIANTMDLPERMQPKIKSRIGTNRLTYEPYNKNQIKQILESRLVGIPIFDQKSITLVSAKVSTYSGDIRRSLQVTKRAVELCRDKYLKKCEEEKLKGSNVKVQPIQVCYQDVIDAFSELYNSKTCQVLVSLRKFEVLVILGLYLELITFKSEKVLIDKVQDRCESMISQLGWKAPNFQTNTYREIVKRLSSFGLISLNVEQNKITDNVHLQLFVYYDEIKQALENNEVFQFFENTFSIHQNGTQQQQEQ</sequence>
<evidence type="ECO:0000256" key="7">
    <source>
        <dbReference type="SAM" id="MobiDB-lite"/>
    </source>
</evidence>
<gene>
    <name evidence="9" type="primary">Contig12721.g13573</name>
    <name evidence="9" type="ORF">STYLEM_14851</name>
</gene>
<feature type="compositionally biased region" description="Low complexity" evidence="7">
    <location>
        <begin position="538"/>
        <end position="547"/>
    </location>
</feature>
<dbReference type="PANTHER" id="PTHR10763:SF23">
    <property type="entry name" value="ORIGIN RECOGNITION COMPLEX SUBUNIT 1"/>
    <property type="match status" value="1"/>
</dbReference>
<keyword evidence="5 6" id="KW-0539">Nucleus</keyword>
<evidence type="ECO:0000259" key="8">
    <source>
        <dbReference type="SMART" id="SM00382"/>
    </source>
</evidence>
<dbReference type="PANTHER" id="PTHR10763">
    <property type="entry name" value="CELL DIVISION CONTROL PROTEIN 6-RELATED"/>
    <property type="match status" value="1"/>
</dbReference>
<feature type="compositionally biased region" description="Acidic residues" evidence="7">
    <location>
        <begin position="455"/>
        <end position="464"/>
    </location>
</feature>
<dbReference type="OrthoDB" id="1926878at2759"/>
<dbReference type="GO" id="GO:0003688">
    <property type="term" value="F:DNA replication origin binding"/>
    <property type="evidence" value="ECO:0007669"/>
    <property type="project" value="TreeGrafter"/>
</dbReference>
<feature type="compositionally biased region" description="Low complexity" evidence="7">
    <location>
        <begin position="556"/>
        <end position="567"/>
    </location>
</feature>
<feature type="region of interest" description="Disordered" evidence="7">
    <location>
        <begin position="645"/>
        <end position="715"/>
    </location>
</feature>
<feature type="region of interest" description="Disordered" evidence="7">
    <location>
        <begin position="134"/>
        <end position="173"/>
    </location>
</feature>
<evidence type="ECO:0000256" key="6">
    <source>
        <dbReference type="RuleBase" id="RU365058"/>
    </source>
</evidence>
<dbReference type="GO" id="GO:0005524">
    <property type="term" value="F:ATP binding"/>
    <property type="evidence" value="ECO:0007669"/>
    <property type="project" value="UniProtKB-KW"/>
</dbReference>
<evidence type="ECO:0000313" key="9">
    <source>
        <dbReference type="EMBL" id="CDW85764.1"/>
    </source>
</evidence>
<dbReference type="InterPro" id="IPR003959">
    <property type="entry name" value="ATPase_AAA_core"/>
</dbReference>
<feature type="compositionally biased region" description="Basic and acidic residues" evidence="7">
    <location>
        <begin position="428"/>
        <end position="437"/>
    </location>
</feature>
<dbReference type="GO" id="GO:0016887">
    <property type="term" value="F:ATP hydrolysis activity"/>
    <property type="evidence" value="ECO:0007669"/>
    <property type="project" value="InterPro"/>
</dbReference>
<dbReference type="Pfam" id="PF00004">
    <property type="entry name" value="AAA"/>
    <property type="match status" value="1"/>
</dbReference>
<protein>
    <recommendedName>
        <fullName evidence="6">Origin recognition complex subunit 1</fullName>
    </recommendedName>
</protein>
<dbReference type="SMART" id="SM00382">
    <property type="entry name" value="AAA"/>
    <property type="match status" value="1"/>
</dbReference>
<keyword evidence="6" id="KW-0547">Nucleotide-binding</keyword>
<evidence type="ECO:0000256" key="4">
    <source>
        <dbReference type="ARBA" id="ARBA00023125"/>
    </source>
</evidence>
<feature type="compositionally biased region" description="Basic and acidic residues" evidence="7">
    <location>
        <begin position="527"/>
        <end position="537"/>
    </location>
</feature>
<evidence type="ECO:0000313" key="10">
    <source>
        <dbReference type="Proteomes" id="UP000039865"/>
    </source>
</evidence>
<dbReference type="AlphaFoldDB" id="A0A078AU37"/>
<organism evidence="9 10">
    <name type="scientific">Stylonychia lemnae</name>
    <name type="common">Ciliate</name>
    <dbReference type="NCBI Taxonomy" id="5949"/>
    <lineage>
        <taxon>Eukaryota</taxon>
        <taxon>Sar</taxon>
        <taxon>Alveolata</taxon>
        <taxon>Ciliophora</taxon>
        <taxon>Intramacronucleata</taxon>
        <taxon>Spirotrichea</taxon>
        <taxon>Stichotrichia</taxon>
        <taxon>Sporadotrichida</taxon>
        <taxon>Oxytrichidae</taxon>
        <taxon>Stylonychinae</taxon>
        <taxon>Stylonychia</taxon>
    </lineage>
</organism>
<dbReference type="GO" id="GO:0005664">
    <property type="term" value="C:nuclear origin of replication recognition complex"/>
    <property type="evidence" value="ECO:0007669"/>
    <property type="project" value="TreeGrafter"/>
</dbReference>
<comment type="subunit">
    <text evidence="6">ORC is composed of six subunits.</text>
</comment>
<dbReference type="GO" id="GO:0033314">
    <property type="term" value="P:mitotic DNA replication checkpoint signaling"/>
    <property type="evidence" value="ECO:0007669"/>
    <property type="project" value="TreeGrafter"/>
</dbReference>
<dbReference type="EMBL" id="CCKQ01014032">
    <property type="protein sequence ID" value="CDW85764.1"/>
    <property type="molecule type" value="Genomic_DNA"/>
</dbReference>
<evidence type="ECO:0000256" key="2">
    <source>
        <dbReference type="ARBA" id="ARBA00008398"/>
    </source>
</evidence>
<comment type="function">
    <text evidence="6">Component of the origin recognition complex (ORC) that binds origins of replication. DNA-binding is ATP-dependent, however specific DNA sequences that define origins of replication have not been identified so far. ORC is required to assemble the pre-replication complex necessary to initiate DNA replication.</text>
</comment>
<feature type="compositionally biased region" description="Polar residues" evidence="7">
    <location>
        <begin position="510"/>
        <end position="523"/>
    </location>
</feature>